<keyword evidence="1" id="KW-0812">Transmembrane</keyword>
<dbReference type="Proteomes" id="UP000178168">
    <property type="component" value="Unassembled WGS sequence"/>
</dbReference>
<keyword evidence="1" id="KW-1133">Transmembrane helix</keyword>
<evidence type="ECO:0000256" key="1">
    <source>
        <dbReference type="SAM" id="Phobius"/>
    </source>
</evidence>
<evidence type="ECO:0000313" key="3">
    <source>
        <dbReference type="Proteomes" id="UP000178168"/>
    </source>
</evidence>
<feature type="transmembrane region" description="Helical" evidence="1">
    <location>
        <begin position="38"/>
        <end position="57"/>
    </location>
</feature>
<comment type="caution">
    <text evidence="2">The sequence shown here is derived from an EMBL/GenBank/DDBJ whole genome shotgun (WGS) entry which is preliminary data.</text>
</comment>
<dbReference type="InterPro" id="IPR014509">
    <property type="entry name" value="YjdF-like"/>
</dbReference>
<keyword evidence="1" id="KW-0472">Membrane</keyword>
<dbReference type="Pfam" id="PF09997">
    <property type="entry name" value="DUF2238"/>
    <property type="match status" value="1"/>
</dbReference>
<accession>A0A1G2SIL9</accession>
<proteinExistence type="predicted"/>
<name>A0A1G2SIL9_9BACT</name>
<sequence length="124" mass="13827">MKSSTFPRSLVALVLLIAIANGLANFFHWYYTIWWFDIPMHFFGGFWISAVTLWALGTRMPQASFGRRLGTALAAVLVVGASWEVFEFGLDAIGDSIDTQQDLMFDMVGAVTAVLTRRNTTSKK</sequence>
<dbReference type="STRING" id="1802730.A2591_00860"/>
<evidence type="ECO:0008006" key="4">
    <source>
        <dbReference type="Google" id="ProtNLM"/>
    </source>
</evidence>
<gene>
    <name evidence="2" type="ORF">A2591_00860</name>
</gene>
<protein>
    <recommendedName>
        <fullName evidence="4">VanZ-like domain-containing protein</fullName>
    </recommendedName>
</protein>
<dbReference type="EMBL" id="MHUZ01000034">
    <property type="protein sequence ID" value="OHA84860.1"/>
    <property type="molecule type" value="Genomic_DNA"/>
</dbReference>
<feature type="transmembrane region" description="Helical" evidence="1">
    <location>
        <begin position="69"/>
        <end position="86"/>
    </location>
</feature>
<dbReference type="AlphaFoldDB" id="A0A1G2SIL9"/>
<reference evidence="2 3" key="1">
    <citation type="journal article" date="2016" name="Nat. Commun.">
        <title>Thousands of microbial genomes shed light on interconnected biogeochemical processes in an aquifer system.</title>
        <authorList>
            <person name="Anantharaman K."/>
            <person name="Brown C.T."/>
            <person name="Hug L.A."/>
            <person name="Sharon I."/>
            <person name="Castelle C.J."/>
            <person name="Probst A.J."/>
            <person name="Thomas B.C."/>
            <person name="Singh A."/>
            <person name="Wilkins M.J."/>
            <person name="Karaoz U."/>
            <person name="Brodie E.L."/>
            <person name="Williams K.H."/>
            <person name="Hubbard S.S."/>
            <person name="Banfield J.F."/>
        </authorList>
    </citation>
    <scope>NUCLEOTIDE SEQUENCE [LARGE SCALE GENOMIC DNA]</scope>
</reference>
<organism evidence="2 3">
    <name type="scientific">Candidatus Yonathbacteria bacterium RIFOXYD1_FULL_52_36</name>
    <dbReference type="NCBI Taxonomy" id="1802730"/>
    <lineage>
        <taxon>Bacteria</taxon>
        <taxon>Candidatus Yonathiibacteriota</taxon>
    </lineage>
</organism>
<evidence type="ECO:0000313" key="2">
    <source>
        <dbReference type="EMBL" id="OHA84860.1"/>
    </source>
</evidence>